<dbReference type="OrthoDB" id="10610834at2759"/>
<dbReference type="AlphaFoldDB" id="A0A0V1HB05"/>
<reference evidence="1 2" key="1">
    <citation type="submission" date="2015-01" db="EMBL/GenBank/DDBJ databases">
        <title>Evolution of Trichinella species and genotypes.</title>
        <authorList>
            <person name="Korhonen P.K."/>
            <person name="Edoardo P."/>
            <person name="Giuseppe L.R."/>
            <person name="Gasser R.B."/>
        </authorList>
    </citation>
    <scope>NUCLEOTIDE SEQUENCE [LARGE SCALE GENOMIC DNA]</scope>
    <source>
        <strain evidence="1">ISS1029</strain>
    </source>
</reference>
<proteinExistence type="predicted"/>
<evidence type="ECO:0000313" key="1">
    <source>
        <dbReference type="EMBL" id="KRZ07617.1"/>
    </source>
</evidence>
<name>A0A0V1HB05_9BILA</name>
<keyword evidence="2" id="KW-1185">Reference proteome</keyword>
<gene>
    <name evidence="1" type="ORF">T11_3548</name>
</gene>
<dbReference type="EMBL" id="JYDP01000099">
    <property type="protein sequence ID" value="KRZ07617.1"/>
    <property type="molecule type" value="Genomic_DNA"/>
</dbReference>
<accession>A0A0V1HB05</accession>
<feature type="non-terminal residue" evidence="1">
    <location>
        <position position="129"/>
    </location>
</feature>
<sequence length="129" mass="14844">LNQEAFNVPMKQTAVIIAGSAQGKKILNVEGYMWHLKFRCSSRALAYAQKLKNTSDKIVNYIWFNVELFQKINTVEVGDNDLGYNDTRSSDIRTFLSFETSNSDMRRRVLIKSIFCYGVFCPIINNTQM</sequence>
<organism evidence="1 2">
    <name type="scientific">Trichinella zimbabwensis</name>
    <dbReference type="NCBI Taxonomy" id="268475"/>
    <lineage>
        <taxon>Eukaryota</taxon>
        <taxon>Metazoa</taxon>
        <taxon>Ecdysozoa</taxon>
        <taxon>Nematoda</taxon>
        <taxon>Enoplea</taxon>
        <taxon>Dorylaimia</taxon>
        <taxon>Trichinellida</taxon>
        <taxon>Trichinellidae</taxon>
        <taxon>Trichinella</taxon>
    </lineage>
</organism>
<feature type="non-terminal residue" evidence="1">
    <location>
        <position position="1"/>
    </location>
</feature>
<comment type="caution">
    <text evidence="1">The sequence shown here is derived from an EMBL/GenBank/DDBJ whole genome shotgun (WGS) entry which is preliminary data.</text>
</comment>
<protein>
    <submittedName>
        <fullName evidence="1">Uncharacterized protein</fullName>
    </submittedName>
</protein>
<evidence type="ECO:0000313" key="2">
    <source>
        <dbReference type="Proteomes" id="UP000055024"/>
    </source>
</evidence>
<dbReference type="Proteomes" id="UP000055024">
    <property type="component" value="Unassembled WGS sequence"/>
</dbReference>